<dbReference type="InterPro" id="IPR002225">
    <property type="entry name" value="3Beta_OHSteriod_DH/Estase"/>
</dbReference>
<dbReference type="Proteomes" id="UP000836841">
    <property type="component" value="Chromosome 4"/>
</dbReference>
<name>A0AAU9S920_THLAR</name>
<evidence type="ECO:0000259" key="1">
    <source>
        <dbReference type="Pfam" id="PF01073"/>
    </source>
</evidence>
<dbReference type="Gene3D" id="3.40.50.720">
    <property type="entry name" value="NAD(P)-binding Rossmann-like Domain"/>
    <property type="match status" value="1"/>
</dbReference>
<proteinExistence type="predicted"/>
<dbReference type="SUPFAM" id="SSF51735">
    <property type="entry name" value="NAD(P)-binding Rossmann-fold domains"/>
    <property type="match status" value="1"/>
</dbReference>
<accession>A0AAU9S920</accession>
<dbReference type="AlphaFoldDB" id="A0AAU9S920"/>
<evidence type="ECO:0000313" key="2">
    <source>
        <dbReference type="EMBL" id="CAH2058196.1"/>
    </source>
</evidence>
<dbReference type="InterPro" id="IPR036291">
    <property type="entry name" value="NAD(P)-bd_dom_sf"/>
</dbReference>
<reference evidence="2 3" key="1">
    <citation type="submission" date="2022-03" db="EMBL/GenBank/DDBJ databases">
        <authorList>
            <person name="Nunn A."/>
            <person name="Chopra R."/>
            <person name="Nunn A."/>
            <person name="Contreras Garrido A."/>
        </authorList>
    </citation>
    <scope>NUCLEOTIDE SEQUENCE [LARGE SCALE GENOMIC DNA]</scope>
</reference>
<dbReference type="GO" id="GO:0016616">
    <property type="term" value="F:oxidoreductase activity, acting on the CH-OH group of donors, NAD or NADP as acceptor"/>
    <property type="evidence" value="ECO:0007669"/>
    <property type="project" value="InterPro"/>
</dbReference>
<sequence length="208" mass="23902">MMPVSIFQFMIGSGVNVSDFTYSDNVAHAHICAAEALDSRHRLSFLLFRLVWFVSSLLKWTQEKDSIGSYYDTAHQFTLLASSTRTFNCDAAKKYLGYTPVLEECIASTFQWFSRDLEKSDDTTTQSKADQLLGCGKDSAVRDLSKDIVLAWNHGVGRFKSLSRGRDWIKFFKRCHSRYEVELYHLAWIFIEYSKVLTGMVLKNLLFS</sequence>
<evidence type="ECO:0000313" key="3">
    <source>
        <dbReference type="Proteomes" id="UP000836841"/>
    </source>
</evidence>
<keyword evidence="3" id="KW-1185">Reference proteome</keyword>
<feature type="domain" description="3-beta hydroxysteroid dehydrogenase/isomerase" evidence="1">
    <location>
        <begin position="9"/>
        <end position="42"/>
    </location>
</feature>
<dbReference type="EMBL" id="OU466860">
    <property type="protein sequence ID" value="CAH2058196.1"/>
    <property type="molecule type" value="Genomic_DNA"/>
</dbReference>
<dbReference type="GO" id="GO:0006694">
    <property type="term" value="P:steroid biosynthetic process"/>
    <property type="evidence" value="ECO:0007669"/>
    <property type="project" value="InterPro"/>
</dbReference>
<organism evidence="2 3">
    <name type="scientific">Thlaspi arvense</name>
    <name type="common">Field penny-cress</name>
    <dbReference type="NCBI Taxonomy" id="13288"/>
    <lineage>
        <taxon>Eukaryota</taxon>
        <taxon>Viridiplantae</taxon>
        <taxon>Streptophyta</taxon>
        <taxon>Embryophyta</taxon>
        <taxon>Tracheophyta</taxon>
        <taxon>Spermatophyta</taxon>
        <taxon>Magnoliopsida</taxon>
        <taxon>eudicotyledons</taxon>
        <taxon>Gunneridae</taxon>
        <taxon>Pentapetalae</taxon>
        <taxon>rosids</taxon>
        <taxon>malvids</taxon>
        <taxon>Brassicales</taxon>
        <taxon>Brassicaceae</taxon>
        <taxon>Thlaspideae</taxon>
        <taxon>Thlaspi</taxon>
    </lineage>
</organism>
<protein>
    <recommendedName>
        <fullName evidence="1">3-beta hydroxysteroid dehydrogenase/isomerase domain-containing protein</fullName>
    </recommendedName>
</protein>
<gene>
    <name evidence="2" type="ORF">TAV2_LOCUS13517</name>
</gene>
<dbReference type="Pfam" id="PF01073">
    <property type="entry name" value="3Beta_HSD"/>
    <property type="match status" value="1"/>
</dbReference>